<protein>
    <submittedName>
        <fullName evidence="2">Uncharacterized protein</fullName>
    </submittedName>
</protein>
<proteinExistence type="predicted"/>
<keyword evidence="3" id="KW-1185">Reference proteome</keyword>
<feature type="transmembrane region" description="Helical" evidence="1">
    <location>
        <begin position="21"/>
        <end position="40"/>
    </location>
</feature>
<gene>
    <name evidence="2" type="ORF">HZZ13_16925</name>
</gene>
<evidence type="ECO:0000313" key="3">
    <source>
        <dbReference type="Proteomes" id="UP000807370"/>
    </source>
</evidence>
<name>A0ABS0PRD8_9BRAD</name>
<comment type="caution">
    <text evidence="2">The sequence shown here is derived from an EMBL/GenBank/DDBJ whole genome shotgun (WGS) entry which is preliminary data.</text>
</comment>
<organism evidence="2 3">
    <name type="scientific">Bradyrhizobium agreste</name>
    <dbReference type="NCBI Taxonomy" id="2751811"/>
    <lineage>
        <taxon>Bacteria</taxon>
        <taxon>Pseudomonadati</taxon>
        <taxon>Pseudomonadota</taxon>
        <taxon>Alphaproteobacteria</taxon>
        <taxon>Hyphomicrobiales</taxon>
        <taxon>Nitrobacteraceae</taxon>
        <taxon>Bradyrhizobium</taxon>
    </lineage>
</organism>
<dbReference type="Proteomes" id="UP000807370">
    <property type="component" value="Unassembled WGS sequence"/>
</dbReference>
<evidence type="ECO:0000256" key="1">
    <source>
        <dbReference type="SAM" id="Phobius"/>
    </source>
</evidence>
<evidence type="ECO:0000313" key="2">
    <source>
        <dbReference type="EMBL" id="MBH5399452.1"/>
    </source>
</evidence>
<feature type="transmembrane region" description="Helical" evidence="1">
    <location>
        <begin position="55"/>
        <end position="72"/>
    </location>
</feature>
<keyword evidence="1" id="KW-0812">Transmembrane</keyword>
<keyword evidence="1" id="KW-0472">Membrane</keyword>
<accession>A0ABS0PRD8</accession>
<sequence length="85" mass="9615">MTSAERKEISRRLALLERASVLFDRFGVSVPLAIAFLNHWPTEIKSYQDLVTTNAWKVFLSCVLYQLAAFALRRAVKFATADLAP</sequence>
<dbReference type="RefSeq" id="WP_197960680.1">
    <property type="nucleotide sequence ID" value="NZ_JACCHP010000010.1"/>
</dbReference>
<dbReference type="EMBL" id="JACCHP010000010">
    <property type="protein sequence ID" value="MBH5399452.1"/>
    <property type="molecule type" value="Genomic_DNA"/>
</dbReference>
<keyword evidence="1" id="KW-1133">Transmembrane helix</keyword>
<reference evidence="2 3" key="1">
    <citation type="submission" date="2020-07" db="EMBL/GenBank/DDBJ databases">
        <title>Bradyrhizobium diversity isolated from nodules of indigenous legumes of Western Australia.</title>
        <authorList>
            <person name="Klepa M.S."/>
        </authorList>
    </citation>
    <scope>NUCLEOTIDE SEQUENCE [LARGE SCALE GENOMIC DNA]</scope>
    <source>
        <strain evidence="2 3">CNPSo 4010</strain>
    </source>
</reference>